<dbReference type="InterPro" id="IPR012910">
    <property type="entry name" value="Plug_dom"/>
</dbReference>
<dbReference type="GO" id="GO:0009279">
    <property type="term" value="C:cell outer membrane"/>
    <property type="evidence" value="ECO:0007669"/>
    <property type="project" value="TreeGrafter"/>
</dbReference>
<dbReference type="GO" id="GO:0015344">
    <property type="term" value="F:siderophore uptake transmembrane transporter activity"/>
    <property type="evidence" value="ECO:0007669"/>
    <property type="project" value="TreeGrafter"/>
</dbReference>
<dbReference type="SUPFAM" id="SSF56935">
    <property type="entry name" value="Porins"/>
    <property type="match status" value="1"/>
</dbReference>
<name>X1SY40_9ZZZZ</name>
<dbReference type="AlphaFoldDB" id="X1SY40"/>
<gene>
    <name evidence="3" type="ORF">S12H4_21544</name>
</gene>
<sequence length="255" mass="28321">VTVIGHRDKEMHEQVGTSVSRLRIREVESLVGAGSDLFRAVQLMPGVVARSDLSSQFYVRGGTPDQNLIIVDDVPVFNPYRLKMFGGPVSMFNPDNVESVELLPGGFPAEYGDKLSAVLVVHNKEGDRFDNHYSAGASLIDMKVFGEGPLPSVGEEGSWLISARRTYYDLLLNKLEGLPKGTVFPFFQDYQGKITYDLSPTQKLRVNFTNSNEGLELKDLETEGEDDFVDEDSLFNISTHTDNDLFSVGWINAFS</sequence>
<dbReference type="EMBL" id="BARW01011092">
    <property type="protein sequence ID" value="GAI84036.1"/>
    <property type="molecule type" value="Genomic_DNA"/>
</dbReference>
<evidence type="ECO:0000313" key="3">
    <source>
        <dbReference type="EMBL" id="GAI84036.1"/>
    </source>
</evidence>
<feature type="non-terminal residue" evidence="3">
    <location>
        <position position="255"/>
    </location>
</feature>
<protein>
    <recommendedName>
        <fullName evidence="2">TonB-dependent receptor plug domain-containing protein</fullName>
    </recommendedName>
</protein>
<accession>X1SY40</accession>
<dbReference type="PANTHER" id="PTHR30069">
    <property type="entry name" value="TONB-DEPENDENT OUTER MEMBRANE RECEPTOR"/>
    <property type="match status" value="1"/>
</dbReference>
<dbReference type="InterPro" id="IPR039426">
    <property type="entry name" value="TonB-dep_rcpt-like"/>
</dbReference>
<evidence type="ECO:0000259" key="2">
    <source>
        <dbReference type="Pfam" id="PF07715"/>
    </source>
</evidence>
<comment type="caution">
    <text evidence="3">The sequence shown here is derived from an EMBL/GenBank/DDBJ whole genome shotgun (WGS) entry which is preliminary data.</text>
</comment>
<feature type="non-terminal residue" evidence="3">
    <location>
        <position position="1"/>
    </location>
</feature>
<dbReference type="PANTHER" id="PTHR30069:SF29">
    <property type="entry name" value="HEMOGLOBIN AND HEMOGLOBIN-HAPTOGLOBIN-BINDING PROTEIN 1-RELATED"/>
    <property type="match status" value="1"/>
</dbReference>
<feature type="domain" description="TonB-dependent receptor plug" evidence="2">
    <location>
        <begin position="18"/>
        <end position="113"/>
    </location>
</feature>
<dbReference type="Gene3D" id="2.170.130.10">
    <property type="entry name" value="TonB-dependent receptor, plug domain"/>
    <property type="match status" value="1"/>
</dbReference>
<dbReference type="Pfam" id="PF07715">
    <property type="entry name" value="Plug"/>
    <property type="match status" value="1"/>
</dbReference>
<proteinExistence type="predicted"/>
<reference evidence="3" key="1">
    <citation type="journal article" date="2014" name="Front. Microbiol.">
        <title>High frequency of phylogenetically diverse reductive dehalogenase-homologous genes in deep subseafloor sedimentary metagenomes.</title>
        <authorList>
            <person name="Kawai M."/>
            <person name="Futagami T."/>
            <person name="Toyoda A."/>
            <person name="Takaki Y."/>
            <person name="Nishi S."/>
            <person name="Hori S."/>
            <person name="Arai W."/>
            <person name="Tsubouchi T."/>
            <person name="Morono Y."/>
            <person name="Uchiyama I."/>
            <person name="Ito T."/>
            <person name="Fujiyama A."/>
            <person name="Inagaki F."/>
            <person name="Takami H."/>
        </authorList>
    </citation>
    <scope>NUCLEOTIDE SEQUENCE</scope>
    <source>
        <strain evidence="3">Expedition CK06-06</strain>
    </source>
</reference>
<organism evidence="3">
    <name type="scientific">marine sediment metagenome</name>
    <dbReference type="NCBI Taxonomy" id="412755"/>
    <lineage>
        <taxon>unclassified sequences</taxon>
        <taxon>metagenomes</taxon>
        <taxon>ecological metagenomes</taxon>
    </lineage>
</organism>
<dbReference type="GO" id="GO:0044718">
    <property type="term" value="P:siderophore transmembrane transport"/>
    <property type="evidence" value="ECO:0007669"/>
    <property type="project" value="TreeGrafter"/>
</dbReference>
<evidence type="ECO:0000256" key="1">
    <source>
        <dbReference type="ARBA" id="ARBA00022729"/>
    </source>
</evidence>
<keyword evidence="1" id="KW-0732">Signal</keyword>
<dbReference type="InterPro" id="IPR037066">
    <property type="entry name" value="Plug_dom_sf"/>
</dbReference>